<proteinExistence type="predicted"/>
<dbReference type="NCBIfam" id="NF047498">
    <property type="entry name" value="LIC_12616_fam"/>
    <property type="match status" value="1"/>
</dbReference>
<organism evidence="2">
    <name type="scientific">Myoviridae sp. ctEwD1</name>
    <dbReference type="NCBI Taxonomy" id="2825063"/>
    <lineage>
        <taxon>Viruses</taxon>
        <taxon>Duplodnaviria</taxon>
        <taxon>Heunggongvirae</taxon>
        <taxon>Uroviricota</taxon>
        <taxon>Caudoviricetes</taxon>
    </lineage>
</organism>
<sequence length="183" mass="20676">MAAVKDISQADILNACIKFCYNFAAPALTDEMHVLDGFGNNRTLPKDGNDFCIVTPIRQSRSGSNIESWKPDGDEVMELAEYVNLDIQIDVYSTNIFDALERAQTYETVARSDFGVQHFLAFGIDCLFAEGVQNLTAVMDSKQYVSRWTLVLHLGYWKRVKLAQDFFKTAIVDVINVDTKYKP</sequence>
<dbReference type="Pfam" id="PF23961">
    <property type="entry name" value="Phage_tail_terminator_9"/>
    <property type="match status" value="1"/>
</dbReference>
<evidence type="ECO:0000313" key="2">
    <source>
        <dbReference type="EMBL" id="DAE02776.1"/>
    </source>
</evidence>
<dbReference type="InterPro" id="IPR057087">
    <property type="entry name" value="Gp12-like"/>
</dbReference>
<accession>A0A8S5P7X0</accession>
<protein>
    <submittedName>
        <fullName evidence="2">Tail completion protein</fullName>
    </submittedName>
</protein>
<name>A0A8S5P7X0_9CAUD</name>
<dbReference type="EMBL" id="BK015352">
    <property type="protein sequence ID" value="DAE02776.1"/>
    <property type="molecule type" value="Genomic_DNA"/>
</dbReference>
<reference evidence="2" key="1">
    <citation type="journal article" date="2021" name="Proc. Natl. Acad. Sci. U.S.A.">
        <title>A Catalog of Tens of Thousands of Viruses from Human Metagenomes Reveals Hidden Associations with Chronic Diseases.</title>
        <authorList>
            <person name="Tisza M.J."/>
            <person name="Buck C.B."/>
        </authorList>
    </citation>
    <scope>NUCLEOTIDE SEQUENCE</scope>
    <source>
        <strain evidence="2">CtEwD1</strain>
    </source>
</reference>
<feature type="domain" description="Phage neck terminator protein gp12-like" evidence="1">
    <location>
        <begin position="40"/>
        <end position="173"/>
    </location>
</feature>
<evidence type="ECO:0000259" key="1">
    <source>
        <dbReference type="Pfam" id="PF23961"/>
    </source>
</evidence>